<dbReference type="GO" id="GO:0003677">
    <property type="term" value="F:DNA binding"/>
    <property type="evidence" value="ECO:0007669"/>
    <property type="project" value="UniProtKB-KW"/>
</dbReference>
<keyword evidence="5" id="KW-1185">Reference proteome</keyword>
<evidence type="ECO:0000313" key="5">
    <source>
        <dbReference type="Proteomes" id="UP000054047"/>
    </source>
</evidence>
<feature type="non-terminal residue" evidence="4">
    <location>
        <position position="1"/>
    </location>
</feature>
<keyword evidence="2" id="KW-0539">Nucleus</keyword>
<dbReference type="EMBL" id="KN759266">
    <property type="protein sequence ID" value="KIH48470.1"/>
    <property type="molecule type" value="Genomic_DNA"/>
</dbReference>
<evidence type="ECO:0000259" key="3">
    <source>
        <dbReference type="Pfam" id="PF00046"/>
    </source>
</evidence>
<dbReference type="Gene3D" id="1.10.10.60">
    <property type="entry name" value="Homeodomain-like"/>
    <property type="match status" value="1"/>
</dbReference>
<accession>A0A0C2FIS4</accession>
<dbReference type="GO" id="GO:0005634">
    <property type="term" value="C:nucleus"/>
    <property type="evidence" value="ECO:0007669"/>
    <property type="project" value="UniProtKB-SubCell"/>
</dbReference>
<reference evidence="4 5" key="1">
    <citation type="submission" date="2013-12" db="EMBL/GenBank/DDBJ databases">
        <title>Draft genome of the parsitic nematode Ancylostoma duodenale.</title>
        <authorList>
            <person name="Mitreva M."/>
        </authorList>
    </citation>
    <scope>NUCLEOTIDE SEQUENCE [LARGE SCALE GENOMIC DNA]</scope>
    <source>
        <strain evidence="4 5">Zhejiang</strain>
    </source>
</reference>
<dbReference type="AlphaFoldDB" id="A0A0C2FIS4"/>
<dbReference type="SUPFAM" id="SSF46689">
    <property type="entry name" value="Homeodomain-like"/>
    <property type="match status" value="1"/>
</dbReference>
<dbReference type="Pfam" id="PF00046">
    <property type="entry name" value="Homeodomain"/>
    <property type="match status" value="1"/>
</dbReference>
<keyword evidence="2" id="KW-0371">Homeobox</keyword>
<dbReference type="CDD" id="cd00086">
    <property type="entry name" value="homeodomain"/>
    <property type="match status" value="1"/>
</dbReference>
<protein>
    <recommendedName>
        <fullName evidence="3">Homeobox domain-containing protein</fullName>
    </recommendedName>
</protein>
<evidence type="ECO:0000256" key="1">
    <source>
        <dbReference type="ARBA" id="ARBA00004123"/>
    </source>
</evidence>
<feature type="domain" description="Homeobox" evidence="3">
    <location>
        <begin position="1"/>
        <end position="31"/>
    </location>
</feature>
<comment type="subcellular location">
    <subcellularLocation>
        <location evidence="1 2">Nucleus</location>
    </subcellularLocation>
</comment>
<dbReference type="InterPro" id="IPR009057">
    <property type="entry name" value="Homeodomain-like_sf"/>
</dbReference>
<evidence type="ECO:0000256" key="2">
    <source>
        <dbReference type="RuleBase" id="RU000682"/>
    </source>
</evidence>
<sequence length="84" mass="9763">VLEATFTETHYPDVSLREKLAIQCDLKEERVEPRDPYGIHLLLNQTLKKCFFPVLSYIHLPQHRTLTPFPGRPERLGKASVNLH</sequence>
<name>A0A0C2FIS4_9BILA</name>
<evidence type="ECO:0000313" key="4">
    <source>
        <dbReference type="EMBL" id="KIH48470.1"/>
    </source>
</evidence>
<dbReference type="InterPro" id="IPR001356">
    <property type="entry name" value="HD"/>
</dbReference>
<proteinExistence type="predicted"/>
<dbReference type="Proteomes" id="UP000054047">
    <property type="component" value="Unassembled WGS sequence"/>
</dbReference>
<organism evidence="4 5">
    <name type="scientific">Ancylostoma duodenale</name>
    <dbReference type="NCBI Taxonomy" id="51022"/>
    <lineage>
        <taxon>Eukaryota</taxon>
        <taxon>Metazoa</taxon>
        <taxon>Ecdysozoa</taxon>
        <taxon>Nematoda</taxon>
        <taxon>Chromadorea</taxon>
        <taxon>Rhabditida</taxon>
        <taxon>Rhabditina</taxon>
        <taxon>Rhabditomorpha</taxon>
        <taxon>Strongyloidea</taxon>
        <taxon>Ancylostomatidae</taxon>
        <taxon>Ancylostomatinae</taxon>
        <taxon>Ancylostoma</taxon>
    </lineage>
</organism>
<dbReference type="OrthoDB" id="6159439at2759"/>
<gene>
    <name evidence="4" type="ORF">ANCDUO_21460</name>
</gene>
<keyword evidence="2" id="KW-0238">DNA-binding</keyword>